<dbReference type="AlphaFoldDB" id="A0A8J8BAJ0"/>
<organism evidence="2 3">
    <name type="scientific">Actinocrinis puniceicyclus</name>
    <dbReference type="NCBI Taxonomy" id="977794"/>
    <lineage>
        <taxon>Bacteria</taxon>
        <taxon>Bacillati</taxon>
        <taxon>Actinomycetota</taxon>
        <taxon>Actinomycetes</taxon>
        <taxon>Catenulisporales</taxon>
        <taxon>Actinospicaceae</taxon>
        <taxon>Actinocrinis</taxon>
    </lineage>
</organism>
<dbReference type="Proteomes" id="UP000677913">
    <property type="component" value="Unassembled WGS sequence"/>
</dbReference>
<accession>A0A8J8BAJ0</accession>
<sequence>MSSAPSCKAPEAPTLPHAAGSLSESDSGSFCLAPGQILDVFLTAPANAAAGTRWARIAVGDSAVVGYGNSGVFTPPVNVTPGVFVGAHPGSTTLASSLPDGTKWQVTIVVR</sequence>
<dbReference type="RefSeq" id="WP_211463152.1">
    <property type="nucleotide sequence ID" value="NZ_JAGSXH010000001.1"/>
</dbReference>
<gene>
    <name evidence="2" type="ORF">KGA66_00230</name>
</gene>
<evidence type="ECO:0000313" key="3">
    <source>
        <dbReference type="Proteomes" id="UP000677913"/>
    </source>
</evidence>
<feature type="region of interest" description="Disordered" evidence="1">
    <location>
        <begin position="1"/>
        <end position="27"/>
    </location>
</feature>
<comment type="caution">
    <text evidence="2">The sequence shown here is derived from an EMBL/GenBank/DDBJ whole genome shotgun (WGS) entry which is preliminary data.</text>
</comment>
<evidence type="ECO:0000256" key="1">
    <source>
        <dbReference type="SAM" id="MobiDB-lite"/>
    </source>
</evidence>
<dbReference type="EMBL" id="JAGSXH010000001">
    <property type="protein sequence ID" value="MBS2961450.1"/>
    <property type="molecule type" value="Genomic_DNA"/>
</dbReference>
<reference evidence="2" key="1">
    <citation type="submission" date="2021-04" db="EMBL/GenBank/DDBJ databases">
        <title>Genome based classification of Actinospica acidithermotolerans sp. nov., an actinobacterium isolated from an Indonesian hot spring.</title>
        <authorList>
            <person name="Kusuma A.B."/>
            <person name="Putra K.E."/>
            <person name="Nafisah S."/>
            <person name="Loh J."/>
            <person name="Nouioui I."/>
            <person name="Goodfellow M."/>
        </authorList>
    </citation>
    <scope>NUCLEOTIDE SEQUENCE</scope>
    <source>
        <strain evidence="2">DSM 45618</strain>
    </source>
</reference>
<name>A0A8J8BAJ0_9ACTN</name>
<proteinExistence type="predicted"/>
<evidence type="ECO:0000313" key="2">
    <source>
        <dbReference type="EMBL" id="MBS2961450.1"/>
    </source>
</evidence>
<keyword evidence="3" id="KW-1185">Reference proteome</keyword>
<protein>
    <submittedName>
        <fullName evidence="2">Uncharacterized protein</fullName>
    </submittedName>
</protein>